<sequence length="141" mass="15930">MVRNILVPVDHSSQSTKALEYALQEYSDDNLTVLHVIDVNQIAMYGDEGYRFNEEYIQQLRNRAEELLERTRQTAVDHGTVIETELETGLPIQTIHEYIDENDIDHVVMGSHGRSGASRILLGSVAEAVTRRSPVPVTIVR</sequence>
<feature type="domain" description="UspA" evidence="3">
    <location>
        <begin position="1"/>
        <end position="141"/>
    </location>
</feature>
<dbReference type="EMBL" id="JBHSWV010000034">
    <property type="protein sequence ID" value="MFC6763979.1"/>
    <property type="molecule type" value="Genomic_DNA"/>
</dbReference>
<dbReference type="PANTHER" id="PTHR46268">
    <property type="entry name" value="STRESS RESPONSE PROTEIN NHAX"/>
    <property type="match status" value="1"/>
</dbReference>
<keyword evidence="5" id="KW-1185">Reference proteome</keyword>
<dbReference type="InterPro" id="IPR006016">
    <property type="entry name" value="UspA"/>
</dbReference>
<dbReference type="InterPro" id="IPR014729">
    <property type="entry name" value="Rossmann-like_a/b/a_fold"/>
</dbReference>
<name>A0ABD5SHD1_9EURY</name>
<dbReference type="PRINTS" id="PR01438">
    <property type="entry name" value="UNVRSLSTRESS"/>
</dbReference>
<dbReference type="InterPro" id="IPR006015">
    <property type="entry name" value="Universal_stress_UspA"/>
</dbReference>
<organism evidence="4 5">
    <name type="scientific">Natrinema soli</name>
    <dbReference type="NCBI Taxonomy" id="1930624"/>
    <lineage>
        <taxon>Archaea</taxon>
        <taxon>Methanobacteriati</taxon>
        <taxon>Methanobacteriota</taxon>
        <taxon>Stenosarchaea group</taxon>
        <taxon>Halobacteria</taxon>
        <taxon>Halobacteriales</taxon>
        <taxon>Natrialbaceae</taxon>
        <taxon>Natrinema</taxon>
    </lineage>
</organism>
<evidence type="ECO:0000259" key="3">
    <source>
        <dbReference type="Pfam" id="PF00582"/>
    </source>
</evidence>
<dbReference type="Proteomes" id="UP001596383">
    <property type="component" value="Unassembled WGS sequence"/>
</dbReference>
<dbReference type="SUPFAM" id="SSF52402">
    <property type="entry name" value="Adenine nucleotide alpha hydrolases-like"/>
    <property type="match status" value="1"/>
</dbReference>
<dbReference type="RefSeq" id="WP_273737081.1">
    <property type="nucleotide sequence ID" value="NZ_JAQIVI010000034.1"/>
</dbReference>
<evidence type="ECO:0000313" key="4">
    <source>
        <dbReference type="EMBL" id="MFC6763979.1"/>
    </source>
</evidence>
<dbReference type="CDD" id="cd23659">
    <property type="entry name" value="USP_At3g01520-like"/>
    <property type="match status" value="1"/>
</dbReference>
<reference evidence="4 5" key="1">
    <citation type="journal article" date="2019" name="Int. J. Syst. Evol. Microbiol.">
        <title>The Global Catalogue of Microorganisms (GCM) 10K type strain sequencing project: providing services to taxonomists for standard genome sequencing and annotation.</title>
        <authorList>
            <consortium name="The Broad Institute Genomics Platform"/>
            <consortium name="The Broad Institute Genome Sequencing Center for Infectious Disease"/>
            <person name="Wu L."/>
            <person name="Ma J."/>
        </authorList>
    </citation>
    <scope>NUCLEOTIDE SEQUENCE [LARGE SCALE GENOMIC DNA]</scope>
    <source>
        <strain evidence="4 5">LMG 29247</strain>
    </source>
</reference>
<evidence type="ECO:0000256" key="2">
    <source>
        <dbReference type="SAM" id="Coils"/>
    </source>
</evidence>
<keyword evidence="2" id="KW-0175">Coiled coil</keyword>
<feature type="coiled-coil region" evidence="2">
    <location>
        <begin position="50"/>
        <end position="77"/>
    </location>
</feature>
<dbReference type="Gene3D" id="3.40.50.620">
    <property type="entry name" value="HUPs"/>
    <property type="match status" value="1"/>
</dbReference>
<protein>
    <submittedName>
        <fullName evidence="4">Universal stress protein</fullName>
    </submittedName>
</protein>
<comment type="caution">
    <text evidence="4">The sequence shown here is derived from an EMBL/GenBank/DDBJ whole genome shotgun (WGS) entry which is preliminary data.</text>
</comment>
<accession>A0ABD5SHD1</accession>
<comment type="similarity">
    <text evidence="1">Belongs to the universal stress protein A family.</text>
</comment>
<dbReference type="PANTHER" id="PTHR46268:SF24">
    <property type="entry name" value="UNIVERSAL STRESS PROTEIN"/>
    <property type="match status" value="1"/>
</dbReference>
<evidence type="ECO:0000313" key="5">
    <source>
        <dbReference type="Proteomes" id="UP001596383"/>
    </source>
</evidence>
<dbReference type="Pfam" id="PF00582">
    <property type="entry name" value="Usp"/>
    <property type="match status" value="1"/>
</dbReference>
<dbReference type="AlphaFoldDB" id="A0ABD5SHD1"/>
<evidence type="ECO:0000256" key="1">
    <source>
        <dbReference type="ARBA" id="ARBA00008791"/>
    </source>
</evidence>
<proteinExistence type="inferred from homology"/>
<gene>
    <name evidence="4" type="ORF">ACFQE6_02615</name>
</gene>